<dbReference type="Proteomes" id="UP000604825">
    <property type="component" value="Unassembled WGS sequence"/>
</dbReference>
<dbReference type="OrthoDB" id="696148at2759"/>
<evidence type="ECO:0000313" key="2">
    <source>
        <dbReference type="EMBL" id="CAD6212257.1"/>
    </source>
</evidence>
<dbReference type="EMBL" id="CAJGYO010000002">
    <property type="protein sequence ID" value="CAD6212257.1"/>
    <property type="molecule type" value="Genomic_DNA"/>
</dbReference>
<feature type="compositionally biased region" description="Low complexity" evidence="1">
    <location>
        <begin position="51"/>
        <end position="66"/>
    </location>
</feature>
<sequence>MSQIVRALEGDASLEDLHQDGVKPGQSVLFSGGGSDNISRFRQIAFDSGEYGDYTSDYSTDSSVGGRPPRRP</sequence>
<gene>
    <name evidence="2" type="ORF">NCGR_LOCUS8065</name>
</gene>
<feature type="region of interest" description="Disordered" evidence="1">
    <location>
        <begin position="50"/>
        <end position="72"/>
    </location>
</feature>
<reference evidence="2" key="1">
    <citation type="submission" date="2020-10" db="EMBL/GenBank/DDBJ databases">
        <authorList>
            <person name="Han B."/>
            <person name="Lu T."/>
            <person name="Zhao Q."/>
            <person name="Huang X."/>
            <person name="Zhao Y."/>
        </authorList>
    </citation>
    <scope>NUCLEOTIDE SEQUENCE</scope>
</reference>
<protein>
    <submittedName>
        <fullName evidence="2">Uncharacterized protein</fullName>
    </submittedName>
</protein>
<proteinExistence type="predicted"/>
<keyword evidence="3" id="KW-1185">Reference proteome</keyword>
<dbReference type="AlphaFoldDB" id="A0A811MTN3"/>
<accession>A0A811MTN3</accession>
<evidence type="ECO:0000256" key="1">
    <source>
        <dbReference type="SAM" id="MobiDB-lite"/>
    </source>
</evidence>
<evidence type="ECO:0000313" key="3">
    <source>
        <dbReference type="Proteomes" id="UP000604825"/>
    </source>
</evidence>
<comment type="caution">
    <text evidence="2">The sequence shown here is derived from an EMBL/GenBank/DDBJ whole genome shotgun (WGS) entry which is preliminary data.</text>
</comment>
<organism evidence="2 3">
    <name type="scientific">Miscanthus lutarioriparius</name>
    <dbReference type="NCBI Taxonomy" id="422564"/>
    <lineage>
        <taxon>Eukaryota</taxon>
        <taxon>Viridiplantae</taxon>
        <taxon>Streptophyta</taxon>
        <taxon>Embryophyta</taxon>
        <taxon>Tracheophyta</taxon>
        <taxon>Spermatophyta</taxon>
        <taxon>Magnoliopsida</taxon>
        <taxon>Liliopsida</taxon>
        <taxon>Poales</taxon>
        <taxon>Poaceae</taxon>
        <taxon>PACMAD clade</taxon>
        <taxon>Panicoideae</taxon>
        <taxon>Andropogonodae</taxon>
        <taxon>Andropogoneae</taxon>
        <taxon>Saccharinae</taxon>
        <taxon>Miscanthus</taxon>
    </lineage>
</organism>
<name>A0A811MTN3_9POAL</name>